<evidence type="ECO:0000313" key="3">
    <source>
        <dbReference type="Proteomes" id="UP000778523"/>
    </source>
</evidence>
<dbReference type="SUPFAM" id="SSF54427">
    <property type="entry name" value="NTF2-like"/>
    <property type="match status" value="1"/>
</dbReference>
<dbReference type="PANTHER" id="PTHR34957">
    <property type="entry name" value="NUCLEAR TRANSPORT FACTOR 2 (NTF2) FAMILY PROTEIN"/>
    <property type="match status" value="1"/>
</dbReference>
<name>A0ABX2ILF1_9RHOO</name>
<accession>A0ABX2ILF1</accession>
<reference evidence="2 3" key="1">
    <citation type="submission" date="2020-06" db="EMBL/GenBank/DDBJ databases">
        <title>Draft genome of Uliginosibacterium sp. IMCC34675.</title>
        <authorList>
            <person name="Song J."/>
        </authorList>
    </citation>
    <scope>NUCLEOTIDE SEQUENCE [LARGE SCALE GENOMIC DNA]</scope>
    <source>
        <strain evidence="2 3">IMCC34675</strain>
    </source>
</reference>
<dbReference type="EMBL" id="JABCSC020000002">
    <property type="protein sequence ID" value="NSL55509.1"/>
    <property type="molecule type" value="Genomic_DNA"/>
</dbReference>
<feature type="domain" description="SnoaL-like" evidence="1">
    <location>
        <begin position="16"/>
        <end position="129"/>
    </location>
</feature>
<dbReference type="InterPro" id="IPR032710">
    <property type="entry name" value="NTF2-like_dom_sf"/>
</dbReference>
<sequence>MSAPTSTYPSPDDAEQAFYDAFAHSDLEAMMSVWSEDEETVCVHPGGSRFTGLAAIRESWKQLFETGMKFQVRTSSVVKTHSALVAVHSLLQHVSVEGDDTMTPPLITTNVYTRGPRGWQLLVHHTSPAPDTSGLMMQESPRTVH</sequence>
<keyword evidence="3" id="KW-1185">Reference proteome</keyword>
<dbReference type="Gene3D" id="3.10.450.50">
    <property type="match status" value="1"/>
</dbReference>
<gene>
    <name evidence="2" type="ORF">HJ583_010775</name>
</gene>
<protein>
    <submittedName>
        <fullName evidence="2">Nuclear transport factor 2 family protein</fullName>
    </submittedName>
</protein>
<evidence type="ECO:0000259" key="1">
    <source>
        <dbReference type="Pfam" id="PF13474"/>
    </source>
</evidence>
<dbReference type="Pfam" id="PF13474">
    <property type="entry name" value="SnoaL_3"/>
    <property type="match status" value="1"/>
</dbReference>
<evidence type="ECO:0000313" key="2">
    <source>
        <dbReference type="EMBL" id="NSL55509.1"/>
    </source>
</evidence>
<comment type="caution">
    <text evidence="2">The sequence shown here is derived from an EMBL/GenBank/DDBJ whole genome shotgun (WGS) entry which is preliminary data.</text>
</comment>
<dbReference type="PANTHER" id="PTHR34957:SF1">
    <property type="entry name" value="NUCLEAR TRANSPORT FACTOR 2 (NTF2) FAMILY PROTEIN"/>
    <property type="match status" value="1"/>
</dbReference>
<organism evidence="2 3">
    <name type="scientific">Uliginosibacterium aquaticum</name>
    <dbReference type="NCBI Taxonomy" id="2731212"/>
    <lineage>
        <taxon>Bacteria</taxon>
        <taxon>Pseudomonadati</taxon>
        <taxon>Pseudomonadota</taxon>
        <taxon>Betaproteobacteria</taxon>
        <taxon>Rhodocyclales</taxon>
        <taxon>Zoogloeaceae</taxon>
        <taxon>Uliginosibacterium</taxon>
    </lineage>
</organism>
<dbReference type="InterPro" id="IPR037401">
    <property type="entry name" value="SnoaL-like"/>
</dbReference>
<dbReference type="Proteomes" id="UP000778523">
    <property type="component" value="Unassembled WGS sequence"/>
</dbReference>
<proteinExistence type="predicted"/>